<dbReference type="AlphaFoldDB" id="A0A840V1I2"/>
<sequence>MSIPEHLSNSYKRTIQIIDGFIKWLSFCVIVTGKNSKFKDNHLLYLLSDDYLESISIVPHLIEQGIHRPVIRESRFILEMSIKMALIQQAEYKLPIDKKINDFKNELKSPNISIMRKVDLFLLSEGLKDYFFEETGRTFGYSSKYVHLSPDQISKRASLIQAGRSIANESEFDLNEINDFLERILSCSIVFMMHSVPSYIAGDWLVERDGSTIDWYFVGSRFIADIDKYFDYKCERQEKINGIIDKRTKMIKF</sequence>
<dbReference type="Proteomes" id="UP000539642">
    <property type="component" value="Unassembled WGS sequence"/>
</dbReference>
<dbReference type="RefSeq" id="WP_183352310.1">
    <property type="nucleotide sequence ID" value="NZ_JACHEO010000028.1"/>
</dbReference>
<evidence type="ECO:0000313" key="1">
    <source>
        <dbReference type="EMBL" id="MBB5349524.1"/>
    </source>
</evidence>
<accession>A0A840V1I2</accession>
<gene>
    <name evidence="1" type="ORF">HNQ81_003280</name>
</gene>
<proteinExistence type="predicted"/>
<name>A0A840V1I2_9BACT</name>
<protein>
    <submittedName>
        <fullName evidence="1">Uncharacterized protein</fullName>
    </submittedName>
</protein>
<organism evidence="1 2">
    <name type="scientific">Desulfoprunum benzoelyticum</name>
    <dbReference type="NCBI Taxonomy" id="1506996"/>
    <lineage>
        <taxon>Bacteria</taxon>
        <taxon>Pseudomonadati</taxon>
        <taxon>Thermodesulfobacteriota</taxon>
        <taxon>Desulfobulbia</taxon>
        <taxon>Desulfobulbales</taxon>
        <taxon>Desulfobulbaceae</taxon>
        <taxon>Desulfoprunum</taxon>
    </lineage>
</organism>
<evidence type="ECO:0000313" key="2">
    <source>
        <dbReference type="Proteomes" id="UP000539642"/>
    </source>
</evidence>
<comment type="caution">
    <text evidence="1">The sequence shown here is derived from an EMBL/GenBank/DDBJ whole genome shotgun (WGS) entry which is preliminary data.</text>
</comment>
<reference evidence="1 2" key="1">
    <citation type="submission" date="2020-08" db="EMBL/GenBank/DDBJ databases">
        <title>Genomic Encyclopedia of Type Strains, Phase IV (KMG-IV): sequencing the most valuable type-strain genomes for metagenomic binning, comparative biology and taxonomic classification.</title>
        <authorList>
            <person name="Goeker M."/>
        </authorList>
    </citation>
    <scope>NUCLEOTIDE SEQUENCE [LARGE SCALE GENOMIC DNA]</scope>
    <source>
        <strain evidence="1 2">DSM 28570</strain>
    </source>
</reference>
<dbReference type="EMBL" id="JACHEO010000028">
    <property type="protein sequence ID" value="MBB5349524.1"/>
    <property type="molecule type" value="Genomic_DNA"/>
</dbReference>
<keyword evidence="2" id="KW-1185">Reference proteome</keyword>